<evidence type="ECO:0000256" key="3">
    <source>
        <dbReference type="ARBA" id="ARBA00022695"/>
    </source>
</evidence>
<evidence type="ECO:0000256" key="12">
    <source>
        <dbReference type="ARBA" id="ARBA00022932"/>
    </source>
</evidence>
<dbReference type="GO" id="GO:0006508">
    <property type="term" value="P:proteolysis"/>
    <property type="evidence" value="ECO:0007669"/>
    <property type="project" value="UniProtKB-KW"/>
</dbReference>
<keyword evidence="11" id="KW-0695">RNA-directed DNA polymerase</keyword>
<evidence type="ECO:0000256" key="1">
    <source>
        <dbReference type="ARBA" id="ARBA00022670"/>
    </source>
</evidence>
<keyword evidence="5" id="KW-0479">Metal-binding</keyword>
<dbReference type="InterPro" id="IPR041373">
    <property type="entry name" value="RT_RNaseH"/>
</dbReference>
<accession>A0AAD4ZMF3</accession>
<feature type="domain" description="Tf2-1-like SH3-like" evidence="17">
    <location>
        <begin position="662"/>
        <end position="722"/>
    </location>
</feature>
<evidence type="ECO:0000256" key="13">
    <source>
        <dbReference type="ARBA" id="ARBA00023125"/>
    </source>
</evidence>
<keyword evidence="14" id="KW-0233">DNA recombination</keyword>
<evidence type="ECO:0000256" key="8">
    <source>
        <dbReference type="ARBA" id="ARBA00022801"/>
    </source>
</evidence>
<evidence type="ECO:0000256" key="7">
    <source>
        <dbReference type="ARBA" id="ARBA00022759"/>
    </source>
</evidence>
<comment type="caution">
    <text evidence="18">The sequence shown here is derived from an EMBL/GenBank/DDBJ whole genome shotgun (WGS) entry which is preliminary data.</text>
</comment>
<keyword evidence="12" id="KW-0239">DNA-directed DNA polymerase</keyword>
<name>A0AAD4ZMF3_PRUDU</name>
<dbReference type="GO" id="GO:0015074">
    <property type="term" value="P:DNA integration"/>
    <property type="evidence" value="ECO:0007669"/>
    <property type="project" value="UniProtKB-KW"/>
</dbReference>
<feature type="domain" description="Reverse transcriptase RNase H-like" evidence="15">
    <location>
        <begin position="218"/>
        <end position="317"/>
    </location>
</feature>
<organism evidence="18 19">
    <name type="scientific">Prunus dulcis</name>
    <name type="common">Almond</name>
    <name type="synonym">Amygdalus dulcis</name>
    <dbReference type="NCBI Taxonomy" id="3755"/>
    <lineage>
        <taxon>Eukaryota</taxon>
        <taxon>Viridiplantae</taxon>
        <taxon>Streptophyta</taxon>
        <taxon>Embryophyta</taxon>
        <taxon>Tracheophyta</taxon>
        <taxon>Spermatophyta</taxon>
        <taxon>Magnoliopsida</taxon>
        <taxon>eudicotyledons</taxon>
        <taxon>Gunneridae</taxon>
        <taxon>Pentapetalae</taxon>
        <taxon>rosids</taxon>
        <taxon>fabids</taxon>
        <taxon>Rosales</taxon>
        <taxon>Rosaceae</taxon>
        <taxon>Amygdaloideae</taxon>
        <taxon>Amygdaleae</taxon>
        <taxon>Prunus</taxon>
    </lineage>
</organism>
<dbReference type="Pfam" id="PF24626">
    <property type="entry name" value="SH3_Tf2-1"/>
    <property type="match status" value="1"/>
</dbReference>
<dbReference type="GO" id="GO:0046872">
    <property type="term" value="F:metal ion binding"/>
    <property type="evidence" value="ECO:0007669"/>
    <property type="project" value="UniProtKB-KW"/>
</dbReference>
<dbReference type="GO" id="GO:0004190">
    <property type="term" value="F:aspartic-type endopeptidase activity"/>
    <property type="evidence" value="ECO:0007669"/>
    <property type="project" value="UniProtKB-KW"/>
</dbReference>
<dbReference type="Gene3D" id="1.10.340.70">
    <property type="match status" value="1"/>
</dbReference>
<dbReference type="PANTHER" id="PTHR37984:SF5">
    <property type="entry name" value="PROTEIN NYNRIN-LIKE"/>
    <property type="match status" value="1"/>
</dbReference>
<evidence type="ECO:0000313" key="19">
    <source>
        <dbReference type="Proteomes" id="UP001054821"/>
    </source>
</evidence>
<keyword evidence="7" id="KW-0255">Endonuclease</keyword>
<keyword evidence="19" id="KW-1185">Reference proteome</keyword>
<dbReference type="SUPFAM" id="SSF53098">
    <property type="entry name" value="Ribonuclease H-like"/>
    <property type="match status" value="1"/>
</dbReference>
<feature type="domain" description="Integrase zinc-binding" evidence="16">
    <location>
        <begin position="403"/>
        <end position="458"/>
    </location>
</feature>
<evidence type="ECO:0008006" key="20">
    <source>
        <dbReference type="Google" id="ProtNLM"/>
    </source>
</evidence>
<evidence type="ECO:0000256" key="10">
    <source>
        <dbReference type="ARBA" id="ARBA00022908"/>
    </source>
</evidence>
<dbReference type="Pfam" id="PF17921">
    <property type="entry name" value="Integrase_H2C2"/>
    <property type="match status" value="1"/>
</dbReference>
<dbReference type="InterPro" id="IPR036397">
    <property type="entry name" value="RNaseH_sf"/>
</dbReference>
<evidence type="ECO:0000256" key="6">
    <source>
        <dbReference type="ARBA" id="ARBA00022750"/>
    </source>
</evidence>
<keyword evidence="3" id="KW-0548">Nucleotidyltransferase</keyword>
<dbReference type="GO" id="GO:0003677">
    <property type="term" value="F:DNA binding"/>
    <property type="evidence" value="ECO:0007669"/>
    <property type="project" value="UniProtKB-KW"/>
</dbReference>
<dbReference type="InterPro" id="IPR056924">
    <property type="entry name" value="SH3_Tf2-1"/>
</dbReference>
<dbReference type="InterPro" id="IPR050951">
    <property type="entry name" value="Retrovirus_Pol_polyprotein"/>
</dbReference>
<dbReference type="InterPro" id="IPR043128">
    <property type="entry name" value="Rev_trsase/Diguanyl_cyclase"/>
</dbReference>
<gene>
    <name evidence="18" type="ORF">L3X38_003618</name>
</gene>
<dbReference type="AlphaFoldDB" id="A0AAD4ZMF3"/>
<dbReference type="CDD" id="cd09274">
    <property type="entry name" value="RNase_HI_RT_Ty3"/>
    <property type="match status" value="1"/>
</dbReference>
<protein>
    <recommendedName>
        <fullName evidence="20">Integrase catalytic domain-containing protein</fullName>
    </recommendedName>
</protein>
<dbReference type="SUPFAM" id="SSF56672">
    <property type="entry name" value="DNA/RNA polymerases"/>
    <property type="match status" value="1"/>
</dbReference>
<dbReference type="InterPro" id="IPR041588">
    <property type="entry name" value="Integrase_H2C2"/>
</dbReference>
<keyword evidence="13" id="KW-0238">DNA-binding</keyword>
<keyword evidence="10" id="KW-0229">DNA integration</keyword>
<dbReference type="PANTHER" id="PTHR37984">
    <property type="entry name" value="PROTEIN CBG26694"/>
    <property type="match status" value="1"/>
</dbReference>
<proteinExistence type="predicted"/>
<dbReference type="GO" id="GO:0003964">
    <property type="term" value="F:RNA-directed DNA polymerase activity"/>
    <property type="evidence" value="ECO:0007669"/>
    <property type="project" value="UniProtKB-KW"/>
</dbReference>
<reference evidence="18 19" key="1">
    <citation type="journal article" date="2022" name="G3 (Bethesda)">
        <title>Whole-genome sequence and methylome profiling of the almond [Prunus dulcis (Mill.) D.A. Webb] cultivar 'Nonpareil'.</title>
        <authorList>
            <person name="D'Amico-Willman K.M."/>
            <person name="Ouma W.Z."/>
            <person name="Meulia T."/>
            <person name="Sideli G.M."/>
            <person name="Gradziel T.M."/>
            <person name="Fresnedo-Ramirez J."/>
        </authorList>
    </citation>
    <scope>NUCLEOTIDE SEQUENCE [LARGE SCALE GENOMIC DNA]</scope>
    <source>
        <strain evidence="18">Clone GOH B32 T37-40</strain>
    </source>
</reference>
<evidence type="ECO:0000259" key="17">
    <source>
        <dbReference type="Pfam" id="PF24626"/>
    </source>
</evidence>
<keyword evidence="6" id="KW-0064">Aspartyl protease</keyword>
<keyword evidence="4" id="KW-0540">Nuclease</keyword>
<keyword evidence="9" id="KW-0460">Magnesium</keyword>
<dbReference type="GO" id="GO:0004519">
    <property type="term" value="F:endonuclease activity"/>
    <property type="evidence" value="ECO:0007669"/>
    <property type="project" value="UniProtKB-KW"/>
</dbReference>
<dbReference type="Gene3D" id="3.30.70.270">
    <property type="match status" value="1"/>
</dbReference>
<sequence length="740" mass="86535">MLTRLEIPEMVQPDMKLTLMTQKLVHLEGREDLFNVRIQFAITREYIDEVTCEVVPLDVCQVIFGSPYLWDRDAVFCRLHQKYRFLKDGVEYFIHANKDLFENVEGLSPQRPAEYEIQLVGESSLPDLVGDGELKVDPSKVQAITDWPRPCTVTEVCSFMGVCQYLHKFIRHFSQISGSLFELTKAGRKFEWLDKYEDTFRLLKKKISEAPVLAFPNLQRSFEVETDASNYAFGGILKLDGKPVEYYYEIFNAAMRNYPTYDKELFALHQCVKHWKCYLLGKEVIVHSDHKPLQYLQTQSKLQQARHMKWMSYLQQFNIIIKYKKGVTNKLADMLSRPPGHSALLMAMQLQPMVLSEYVTSYDGDPEFKMFFNKLQRGKPCQFEMKDGLMFKGKQLCIPNNGDRLQWIREGHTYRCAGHFGVDKTLMNLQRYVYWPHMHVDVSLFIRGCVLCNTSKPSRKLGLYTPLPVPNRPWENISMDFLGGLPTTTTGFDYLFIVVDRFSKMVILISYRDSRFLGHFWKSLWGLMDTKLKHSTVFHPQTNGQTEVVNRTMVHLLRGYNSKHPRTWDASLPYLQFAFDRAIHSSTLKSPFEVCLGYLPSSPFDMVFSVGDKQNGEENDDRLKAQRLLERISKIHKEVEEQLHKSQQLHDRHRLQHDFKVGDLVWLKLSKERLRGVGRKLKPIRYGPFKILEKIGENAFRLELPPYMQMYSIINAEYLKPFEPSLLDDDEDILPRRSMV</sequence>
<dbReference type="Pfam" id="PF17917">
    <property type="entry name" value="RT_RNaseH"/>
    <property type="match status" value="1"/>
</dbReference>
<evidence type="ECO:0000256" key="4">
    <source>
        <dbReference type="ARBA" id="ARBA00022722"/>
    </source>
</evidence>
<evidence type="ECO:0000259" key="16">
    <source>
        <dbReference type="Pfam" id="PF17921"/>
    </source>
</evidence>
<dbReference type="FunFam" id="3.30.70.270:FF:000020">
    <property type="entry name" value="Transposon Tf2-6 polyprotein-like Protein"/>
    <property type="match status" value="1"/>
</dbReference>
<evidence type="ECO:0000256" key="14">
    <source>
        <dbReference type="ARBA" id="ARBA00023172"/>
    </source>
</evidence>
<evidence type="ECO:0000313" key="18">
    <source>
        <dbReference type="EMBL" id="KAI5350727.1"/>
    </source>
</evidence>
<evidence type="ECO:0000256" key="9">
    <source>
        <dbReference type="ARBA" id="ARBA00022842"/>
    </source>
</evidence>
<keyword evidence="2" id="KW-0808">Transferase</keyword>
<dbReference type="Gene3D" id="3.30.420.10">
    <property type="entry name" value="Ribonuclease H-like superfamily/Ribonuclease H"/>
    <property type="match status" value="1"/>
</dbReference>
<dbReference type="GO" id="GO:0006310">
    <property type="term" value="P:DNA recombination"/>
    <property type="evidence" value="ECO:0007669"/>
    <property type="project" value="UniProtKB-KW"/>
</dbReference>
<evidence type="ECO:0000256" key="11">
    <source>
        <dbReference type="ARBA" id="ARBA00022918"/>
    </source>
</evidence>
<keyword evidence="1" id="KW-0645">Protease</keyword>
<dbReference type="InterPro" id="IPR012337">
    <property type="entry name" value="RNaseH-like_sf"/>
</dbReference>
<keyword evidence="8" id="KW-0378">Hydrolase</keyword>
<dbReference type="EMBL" id="JAJFAZ020000001">
    <property type="protein sequence ID" value="KAI5350727.1"/>
    <property type="molecule type" value="Genomic_DNA"/>
</dbReference>
<evidence type="ECO:0000256" key="5">
    <source>
        <dbReference type="ARBA" id="ARBA00022723"/>
    </source>
</evidence>
<evidence type="ECO:0000256" key="2">
    <source>
        <dbReference type="ARBA" id="ARBA00022679"/>
    </source>
</evidence>
<evidence type="ECO:0000259" key="15">
    <source>
        <dbReference type="Pfam" id="PF17917"/>
    </source>
</evidence>
<dbReference type="GO" id="GO:0003887">
    <property type="term" value="F:DNA-directed DNA polymerase activity"/>
    <property type="evidence" value="ECO:0007669"/>
    <property type="project" value="UniProtKB-KW"/>
</dbReference>
<dbReference type="InterPro" id="IPR043502">
    <property type="entry name" value="DNA/RNA_pol_sf"/>
</dbReference>
<dbReference type="Proteomes" id="UP001054821">
    <property type="component" value="Chromosome 1"/>
</dbReference>